<reference evidence="4 5" key="1">
    <citation type="submission" date="2018-03" db="EMBL/GenBank/DDBJ databases">
        <title>Actinopolyspora mortivallis from Sahara, screening for active biomolecules.</title>
        <authorList>
            <person name="Selama O."/>
            <person name="Wellington E.M.H."/>
            <person name="Hacene H."/>
        </authorList>
    </citation>
    <scope>NUCLEOTIDE SEQUENCE [LARGE SCALE GENOMIC DNA]</scope>
    <source>
        <strain evidence="4 5">M5A</strain>
    </source>
</reference>
<dbReference type="AlphaFoldDB" id="A0A2T0GV73"/>
<keyword evidence="5" id="KW-1185">Reference proteome</keyword>
<dbReference type="InterPro" id="IPR026004">
    <property type="entry name" value="Septum_form"/>
</dbReference>
<feature type="transmembrane region" description="Helical" evidence="2">
    <location>
        <begin position="29"/>
        <end position="50"/>
    </location>
</feature>
<feature type="domain" description="Septum formation-related" evidence="3">
    <location>
        <begin position="77"/>
        <end position="295"/>
    </location>
</feature>
<comment type="caution">
    <text evidence="4">The sequence shown here is derived from an EMBL/GenBank/DDBJ whole genome shotgun (WGS) entry which is preliminary data.</text>
</comment>
<evidence type="ECO:0000256" key="1">
    <source>
        <dbReference type="SAM" id="MobiDB-lite"/>
    </source>
</evidence>
<organism evidence="4 5">
    <name type="scientific">Actinopolyspora mortivallis</name>
    <dbReference type="NCBI Taxonomy" id="33906"/>
    <lineage>
        <taxon>Bacteria</taxon>
        <taxon>Bacillati</taxon>
        <taxon>Actinomycetota</taxon>
        <taxon>Actinomycetes</taxon>
        <taxon>Actinopolysporales</taxon>
        <taxon>Actinopolysporaceae</taxon>
        <taxon>Actinopolyspora</taxon>
    </lineage>
</organism>
<dbReference type="Pfam" id="PF13845">
    <property type="entry name" value="Septum_form"/>
    <property type="match status" value="1"/>
</dbReference>
<keyword evidence="2" id="KW-0812">Transmembrane</keyword>
<dbReference type="EMBL" id="PVSR01000021">
    <property type="protein sequence ID" value="PRW63000.1"/>
    <property type="molecule type" value="Genomic_DNA"/>
</dbReference>
<keyword evidence="2" id="KW-1133">Transmembrane helix</keyword>
<proteinExistence type="predicted"/>
<feature type="region of interest" description="Disordered" evidence="1">
    <location>
        <begin position="1"/>
        <end position="25"/>
    </location>
</feature>
<evidence type="ECO:0000313" key="5">
    <source>
        <dbReference type="Proteomes" id="UP000239352"/>
    </source>
</evidence>
<sequence>MAEPPEPDQRSEPTRSPKRSRNDTTSTRLVMISAVLGALLVFTVAAALNWPSEESAQPGLGERPTTTSPPPEFEAPPGTCLNWTEPDATDIREVNCSEPHLFEMTGKSEVWARFGPDAPFPDTEVFNELKTRRCTDVAREYLDGRLDPEGRFEASAFLPSEESWERGDRTLHCALQQPGPAGKLYRFTGKVAELDQSDVYEVGTCLGISGSAVSSLVDCSRPHSVEITGVVDLGEEFSGQHPGTEQQDEYLIDACRQRLEDFAGSADAAENKDLTLYWDNIGQPSWQAGSRRVNCKVAATLGEDEGFAPVTGSVRGEVSISEEPAPTTPPSPGVPATRTR</sequence>
<dbReference type="RefSeq" id="WP_106114122.1">
    <property type="nucleotide sequence ID" value="NZ_PVSR01000021.1"/>
</dbReference>
<name>A0A2T0GV73_ACTMO</name>
<dbReference type="STRING" id="1050202.GCA_000384035_03499"/>
<keyword evidence="2" id="KW-0472">Membrane</keyword>
<evidence type="ECO:0000313" key="4">
    <source>
        <dbReference type="EMBL" id="PRW63000.1"/>
    </source>
</evidence>
<protein>
    <recommendedName>
        <fullName evidence="3">Septum formation-related domain-containing protein</fullName>
    </recommendedName>
</protein>
<evidence type="ECO:0000256" key="2">
    <source>
        <dbReference type="SAM" id="Phobius"/>
    </source>
</evidence>
<feature type="region of interest" description="Disordered" evidence="1">
    <location>
        <begin position="306"/>
        <end position="340"/>
    </location>
</feature>
<dbReference type="Proteomes" id="UP000239352">
    <property type="component" value="Unassembled WGS sequence"/>
</dbReference>
<dbReference type="InParanoid" id="A0A2T0GV73"/>
<accession>A0A2T0GV73</accession>
<gene>
    <name evidence="4" type="ORF">CEP50_12465</name>
</gene>
<feature type="region of interest" description="Disordered" evidence="1">
    <location>
        <begin position="54"/>
        <end position="78"/>
    </location>
</feature>
<evidence type="ECO:0000259" key="3">
    <source>
        <dbReference type="Pfam" id="PF13845"/>
    </source>
</evidence>